<dbReference type="Proteomes" id="UP000662931">
    <property type="component" value="Chromosome 1"/>
</dbReference>
<evidence type="ECO:0000313" key="2">
    <source>
        <dbReference type="EMBL" id="QPG74079.1"/>
    </source>
</evidence>
<dbReference type="Pfam" id="PF03194">
    <property type="entry name" value="LUC7"/>
    <property type="match status" value="1"/>
</dbReference>
<sequence length="177" mass="20804">MHIYKILYEEAKAKGIMMPNHNFELDYIQDLKRFIDECNRKTELAERRLDLNSEDRESLTNITTEMDELDTKIAFTTQEIQMLSRKGDLDKAVQVSKILKTYVGQRSKVARNYSIMLENINQSAQQKLQVCRDCGAYLSKLDNDRRLVEHFTGKIHLGYVEMRSTLQELKSKYEKTN</sequence>
<gene>
    <name evidence="2" type="ORF">FOA43_001400</name>
</gene>
<evidence type="ECO:0000256" key="1">
    <source>
        <dbReference type="ARBA" id="ARBA00005655"/>
    </source>
</evidence>
<dbReference type="RefSeq" id="XP_038777644.1">
    <property type="nucleotide sequence ID" value="XM_038921716.1"/>
</dbReference>
<evidence type="ECO:0000313" key="3">
    <source>
        <dbReference type="Proteomes" id="UP000662931"/>
    </source>
</evidence>
<comment type="similarity">
    <text evidence="1">Belongs to the Luc7 family.</text>
</comment>
<proteinExistence type="inferred from homology"/>
<protein>
    <submittedName>
        <fullName evidence="2">Uncharacterized protein</fullName>
    </submittedName>
</protein>
<keyword evidence="3" id="KW-1185">Reference proteome</keyword>
<dbReference type="GeneID" id="62194801"/>
<dbReference type="GO" id="GO:0003729">
    <property type="term" value="F:mRNA binding"/>
    <property type="evidence" value="ECO:0007669"/>
    <property type="project" value="InterPro"/>
</dbReference>
<dbReference type="GO" id="GO:0005685">
    <property type="term" value="C:U1 snRNP"/>
    <property type="evidence" value="ECO:0007669"/>
    <property type="project" value="InterPro"/>
</dbReference>
<dbReference type="PANTHER" id="PTHR12375">
    <property type="entry name" value="RNA-BINDING PROTEIN LUC7-RELATED"/>
    <property type="match status" value="1"/>
</dbReference>
<dbReference type="GO" id="GO:0006376">
    <property type="term" value="P:mRNA splice site recognition"/>
    <property type="evidence" value="ECO:0007669"/>
    <property type="project" value="InterPro"/>
</dbReference>
<organism evidence="2 3">
    <name type="scientific">Eeniella nana</name>
    <name type="common">Yeast</name>
    <name type="synonym">Brettanomyces nanus</name>
    <dbReference type="NCBI Taxonomy" id="13502"/>
    <lineage>
        <taxon>Eukaryota</taxon>
        <taxon>Fungi</taxon>
        <taxon>Dikarya</taxon>
        <taxon>Ascomycota</taxon>
        <taxon>Saccharomycotina</taxon>
        <taxon>Pichiomycetes</taxon>
        <taxon>Pichiales</taxon>
        <taxon>Pichiaceae</taxon>
        <taxon>Brettanomyces</taxon>
    </lineage>
</organism>
<name>A0A875S2N1_EENNA</name>
<dbReference type="AlphaFoldDB" id="A0A875S2N1"/>
<dbReference type="KEGG" id="bnn:FOA43_001400"/>
<dbReference type="InterPro" id="IPR004882">
    <property type="entry name" value="Luc7-rel"/>
</dbReference>
<reference evidence="2" key="1">
    <citation type="submission" date="2020-10" db="EMBL/GenBank/DDBJ databases">
        <authorList>
            <person name="Roach M.J.R."/>
        </authorList>
    </citation>
    <scope>NUCLEOTIDE SEQUENCE</scope>
    <source>
        <strain evidence="2">CBS 1945</strain>
    </source>
</reference>
<dbReference type="EMBL" id="CP064812">
    <property type="protein sequence ID" value="QPG74079.1"/>
    <property type="molecule type" value="Genomic_DNA"/>
</dbReference>
<accession>A0A875S2N1</accession>
<dbReference type="OrthoDB" id="153872at2759"/>